<dbReference type="EMBL" id="CM001218">
    <property type="protein sequence ID" value="AES66515.1"/>
    <property type="molecule type" value="Genomic_DNA"/>
</dbReference>
<dbReference type="PANTHER" id="PTHR11010:SF96">
    <property type="entry name" value="LYSOSOMAL PRO-X CARBOXYPEPTIDASE-LIKE ISOFORM X1"/>
    <property type="match status" value="1"/>
</dbReference>
<dbReference type="InterPro" id="IPR029058">
    <property type="entry name" value="AB_hydrolase_fold"/>
</dbReference>
<keyword evidence="6" id="KW-1185">Reference proteome</keyword>
<reference evidence="4 6" key="2">
    <citation type="journal article" date="2014" name="BMC Genomics">
        <title>An improved genome release (version Mt4.0) for the model legume Medicago truncatula.</title>
        <authorList>
            <person name="Tang H."/>
            <person name="Krishnakumar V."/>
            <person name="Bidwell S."/>
            <person name="Rosen B."/>
            <person name="Chan A."/>
            <person name="Zhou S."/>
            <person name="Gentzbittel L."/>
            <person name="Childs K.L."/>
            <person name="Yandell M."/>
            <person name="Gundlach H."/>
            <person name="Mayer K.F."/>
            <person name="Schwartz D.C."/>
            <person name="Town C.D."/>
        </authorList>
    </citation>
    <scope>GENOME REANNOTATION</scope>
    <source>
        <strain evidence="5 6">cv. Jemalong A17</strain>
    </source>
</reference>
<reference evidence="4 6" key="1">
    <citation type="journal article" date="2011" name="Nature">
        <title>The Medicago genome provides insight into the evolution of rhizobial symbioses.</title>
        <authorList>
            <person name="Young N.D."/>
            <person name="Debelle F."/>
            <person name="Oldroyd G.E."/>
            <person name="Geurts R."/>
            <person name="Cannon S.B."/>
            <person name="Udvardi M.K."/>
            <person name="Benedito V.A."/>
            <person name="Mayer K.F."/>
            <person name="Gouzy J."/>
            <person name="Schoof H."/>
            <person name="Van de Peer Y."/>
            <person name="Proost S."/>
            <person name="Cook D.R."/>
            <person name="Meyers B.C."/>
            <person name="Spannagl M."/>
            <person name="Cheung F."/>
            <person name="De Mita S."/>
            <person name="Krishnakumar V."/>
            <person name="Gundlach H."/>
            <person name="Zhou S."/>
            <person name="Mudge J."/>
            <person name="Bharti A.K."/>
            <person name="Murray J.D."/>
            <person name="Naoumkina M.A."/>
            <person name="Rosen B."/>
            <person name="Silverstein K.A."/>
            <person name="Tang H."/>
            <person name="Rombauts S."/>
            <person name="Zhao P.X."/>
            <person name="Zhou P."/>
            <person name="Barbe V."/>
            <person name="Bardou P."/>
            <person name="Bechner M."/>
            <person name="Bellec A."/>
            <person name="Berger A."/>
            <person name="Berges H."/>
            <person name="Bidwell S."/>
            <person name="Bisseling T."/>
            <person name="Choisne N."/>
            <person name="Couloux A."/>
            <person name="Denny R."/>
            <person name="Deshpande S."/>
            <person name="Dai X."/>
            <person name="Doyle J.J."/>
            <person name="Dudez A.M."/>
            <person name="Farmer A.D."/>
            <person name="Fouteau S."/>
            <person name="Franken C."/>
            <person name="Gibelin C."/>
            <person name="Gish J."/>
            <person name="Goldstein S."/>
            <person name="Gonzalez A.J."/>
            <person name="Green P.J."/>
            <person name="Hallab A."/>
            <person name="Hartog M."/>
            <person name="Hua A."/>
            <person name="Humphray S.J."/>
            <person name="Jeong D.H."/>
            <person name="Jing Y."/>
            <person name="Jocker A."/>
            <person name="Kenton S.M."/>
            <person name="Kim D.J."/>
            <person name="Klee K."/>
            <person name="Lai H."/>
            <person name="Lang C."/>
            <person name="Lin S."/>
            <person name="Macmil S.L."/>
            <person name="Magdelenat G."/>
            <person name="Matthews L."/>
            <person name="McCorrison J."/>
            <person name="Monaghan E.L."/>
            <person name="Mun J.H."/>
            <person name="Najar F.Z."/>
            <person name="Nicholson C."/>
            <person name="Noirot C."/>
            <person name="O'Bleness M."/>
            <person name="Paule C.R."/>
            <person name="Poulain J."/>
            <person name="Prion F."/>
            <person name="Qin B."/>
            <person name="Qu C."/>
            <person name="Retzel E.F."/>
            <person name="Riddle C."/>
            <person name="Sallet E."/>
            <person name="Samain S."/>
            <person name="Samson N."/>
            <person name="Sanders I."/>
            <person name="Saurat O."/>
            <person name="Scarpelli C."/>
            <person name="Schiex T."/>
            <person name="Segurens B."/>
            <person name="Severin A.J."/>
            <person name="Sherrier D.J."/>
            <person name="Shi R."/>
            <person name="Sims S."/>
            <person name="Singer S.R."/>
            <person name="Sinharoy S."/>
            <person name="Sterck L."/>
            <person name="Viollet A."/>
            <person name="Wang B.B."/>
            <person name="Wang K."/>
            <person name="Wang M."/>
            <person name="Wang X."/>
            <person name="Warfsmann J."/>
            <person name="Weissenbach J."/>
            <person name="White D.D."/>
            <person name="White J.D."/>
            <person name="Wiley G.B."/>
            <person name="Wincker P."/>
            <person name="Xing Y."/>
            <person name="Yang L."/>
            <person name="Yao Z."/>
            <person name="Ying F."/>
            <person name="Zhai J."/>
            <person name="Zhou L."/>
            <person name="Zuber A."/>
            <person name="Denarie J."/>
            <person name="Dixon R.A."/>
            <person name="May G.D."/>
            <person name="Schwartz D.C."/>
            <person name="Rogers J."/>
            <person name="Quetier F."/>
            <person name="Town C.D."/>
            <person name="Roe B.A."/>
        </authorList>
    </citation>
    <scope>NUCLEOTIDE SEQUENCE [LARGE SCALE GENOMIC DNA]</scope>
    <source>
        <strain evidence="4">A17</strain>
        <strain evidence="5 6">cv. Jemalong A17</strain>
    </source>
</reference>
<evidence type="ECO:0000313" key="4">
    <source>
        <dbReference type="EMBL" id="AES66515.1"/>
    </source>
</evidence>
<evidence type="ECO:0000256" key="3">
    <source>
        <dbReference type="ARBA" id="ARBA00022801"/>
    </source>
</evidence>
<protein>
    <submittedName>
        <fullName evidence="4 5">Uncharacterized protein</fullName>
    </submittedName>
</protein>
<gene>
    <name evidence="4" type="ordered locus">MTR_2g075270</name>
</gene>
<keyword evidence="2" id="KW-0732">Signal</keyword>
<dbReference type="Gene3D" id="3.40.50.1820">
    <property type="entry name" value="alpha/beta hydrolase"/>
    <property type="match status" value="1"/>
</dbReference>
<dbReference type="GO" id="GO:0006508">
    <property type="term" value="P:proteolysis"/>
    <property type="evidence" value="ECO:0007669"/>
    <property type="project" value="UniProtKB-KW"/>
</dbReference>
<dbReference type="EnsemblPlants" id="AES66515">
    <property type="protein sequence ID" value="AES66515"/>
    <property type="gene ID" value="MTR_2g075270"/>
</dbReference>
<evidence type="ECO:0000313" key="6">
    <source>
        <dbReference type="Proteomes" id="UP000002051"/>
    </source>
</evidence>
<accession>G7IQZ4</accession>
<sequence>MLATETDPAWLVHQRNTEVEIIQSWIIQYYDIYNMGDMFVNFYKDGYHCQDLVPATESDPAWLVHQRNTEVQIIQSWIKEYYDEVNI</sequence>
<keyword evidence="3" id="KW-0378">Hydrolase</keyword>
<evidence type="ECO:0000256" key="2">
    <source>
        <dbReference type="ARBA" id="ARBA00022729"/>
    </source>
</evidence>
<dbReference type="PaxDb" id="3880-AES66515"/>
<reference evidence="5" key="3">
    <citation type="submission" date="2015-04" db="UniProtKB">
        <authorList>
            <consortium name="EnsemblPlants"/>
        </authorList>
    </citation>
    <scope>IDENTIFICATION</scope>
    <source>
        <strain evidence="5">cv. Jemalong A17</strain>
    </source>
</reference>
<dbReference type="HOGENOM" id="CLU_2486740_0_0_1"/>
<name>G7IQZ4_MEDTR</name>
<dbReference type="Proteomes" id="UP000002051">
    <property type="component" value="Chromosome 2"/>
</dbReference>
<evidence type="ECO:0000313" key="5">
    <source>
        <dbReference type="EnsemblPlants" id="AES66515"/>
    </source>
</evidence>
<dbReference type="PANTHER" id="PTHR11010">
    <property type="entry name" value="PROTEASE S28 PRO-X CARBOXYPEPTIDASE-RELATED"/>
    <property type="match status" value="1"/>
</dbReference>
<proteinExistence type="predicted"/>
<dbReference type="AlphaFoldDB" id="G7IQZ4"/>
<organism evidence="4 6">
    <name type="scientific">Medicago truncatula</name>
    <name type="common">Barrel medic</name>
    <name type="synonym">Medicago tribuloides</name>
    <dbReference type="NCBI Taxonomy" id="3880"/>
    <lineage>
        <taxon>Eukaryota</taxon>
        <taxon>Viridiplantae</taxon>
        <taxon>Streptophyta</taxon>
        <taxon>Embryophyta</taxon>
        <taxon>Tracheophyta</taxon>
        <taxon>Spermatophyta</taxon>
        <taxon>Magnoliopsida</taxon>
        <taxon>eudicotyledons</taxon>
        <taxon>Gunneridae</taxon>
        <taxon>Pentapetalae</taxon>
        <taxon>rosids</taxon>
        <taxon>fabids</taxon>
        <taxon>Fabales</taxon>
        <taxon>Fabaceae</taxon>
        <taxon>Papilionoideae</taxon>
        <taxon>50 kb inversion clade</taxon>
        <taxon>NPAAA clade</taxon>
        <taxon>Hologalegina</taxon>
        <taxon>IRL clade</taxon>
        <taxon>Trifolieae</taxon>
        <taxon>Medicago</taxon>
    </lineage>
</organism>
<dbReference type="GO" id="GO:0008233">
    <property type="term" value="F:peptidase activity"/>
    <property type="evidence" value="ECO:0007669"/>
    <property type="project" value="UniProtKB-KW"/>
</dbReference>
<evidence type="ECO:0000256" key="1">
    <source>
        <dbReference type="ARBA" id="ARBA00022670"/>
    </source>
</evidence>
<keyword evidence="1" id="KW-0645">Protease</keyword>